<evidence type="ECO:0000313" key="11">
    <source>
        <dbReference type="EMBL" id="KAE8123889.1"/>
    </source>
</evidence>
<feature type="signal peptide" evidence="10">
    <location>
        <begin position="1"/>
        <end position="31"/>
    </location>
</feature>
<evidence type="ECO:0000256" key="9">
    <source>
        <dbReference type="RuleBase" id="RU004335"/>
    </source>
</evidence>
<evidence type="ECO:0000256" key="8">
    <source>
        <dbReference type="ARBA" id="ARBA00033417"/>
    </source>
</evidence>
<dbReference type="Pfam" id="PF00332">
    <property type="entry name" value="Glyco_hydro_17"/>
    <property type="match status" value="1"/>
</dbReference>
<dbReference type="EC" id="3.2.1.39" evidence="3"/>
<evidence type="ECO:0000256" key="7">
    <source>
        <dbReference type="ARBA" id="ARBA00033335"/>
    </source>
</evidence>
<proteinExistence type="inferred from homology"/>
<dbReference type="InterPro" id="IPR044965">
    <property type="entry name" value="Glyco_hydro_17_plant"/>
</dbReference>
<name>A0A5N6RQD0_9ROSI</name>
<keyword evidence="5" id="KW-0378">Hydrolase</keyword>
<comment type="similarity">
    <text evidence="2 9">Belongs to the glycosyl hydrolase 17 family.</text>
</comment>
<evidence type="ECO:0000256" key="6">
    <source>
        <dbReference type="ARBA" id="ARBA00023295"/>
    </source>
</evidence>
<evidence type="ECO:0000256" key="5">
    <source>
        <dbReference type="ARBA" id="ARBA00022801"/>
    </source>
</evidence>
<reference evidence="11 12" key="1">
    <citation type="submission" date="2019-06" db="EMBL/GenBank/DDBJ databases">
        <title>A chromosomal-level reference genome of Carpinus fangiana (Coryloideae, Betulaceae).</title>
        <authorList>
            <person name="Yang X."/>
            <person name="Wang Z."/>
            <person name="Zhang L."/>
            <person name="Hao G."/>
            <person name="Liu J."/>
            <person name="Yang Y."/>
        </authorList>
    </citation>
    <scope>NUCLEOTIDE SEQUENCE [LARGE SCALE GENOMIC DNA]</scope>
    <source>
        <strain evidence="11">Cfa_2016G</strain>
        <tissue evidence="11">Leaf</tissue>
    </source>
</reference>
<evidence type="ECO:0000256" key="4">
    <source>
        <dbReference type="ARBA" id="ARBA00022729"/>
    </source>
</evidence>
<comment type="catalytic activity">
    <reaction evidence="1">
        <text>Hydrolysis of (1-&gt;3)-beta-D-glucosidic linkages in (1-&gt;3)-beta-D-glucans.</text>
        <dbReference type="EC" id="3.2.1.39"/>
    </reaction>
</comment>
<dbReference type="GO" id="GO:0042973">
    <property type="term" value="F:glucan endo-1,3-beta-D-glucosidase activity"/>
    <property type="evidence" value="ECO:0007669"/>
    <property type="project" value="UniProtKB-EC"/>
</dbReference>
<organism evidence="11 12">
    <name type="scientific">Carpinus fangiana</name>
    <dbReference type="NCBI Taxonomy" id="176857"/>
    <lineage>
        <taxon>Eukaryota</taxon>
        <taxon>Viridiplantae</taxon>
        <taxon>Streptophyta</taxon>
        <taxon>Embryophyta</taxon>
        <taxon>Tracheophyta</taxon>
        <taxon>Spermatophyta</taxon>
        <taxon>Magnoliopsida</taxon>
        <taxon>eudicotyledons</taxon>
        <taxon>Gunneridae</taxon>
        <taxon>Pentapetalae</taxon>
        <taxon>rosids</taxon>
        <taxon>fabids</taxon>
        <taxon>Fagales</taxon>
        <taxon>Betulaceae</taxon>
        <taxon>Carpinus</taxon>
    </lineage>
</organism>
<evidence type="ECO:0000313" key="12">
    <source>
        <dbReference type="Proteomes" id="UP000327013"/>
    </source>
</evidence>
<keyword evidence="4 10" id="KW-0732">Signal</keyword>
<gene>
    <name evidence="11" type="ORF">FH972_018808</name>
</gene>
<dbReference type="InterPro" id="IPR000490">
    <property type="entry name" value="Glyco_hydro_17"/>
</dbReference>
<evidence type="ECO:0000256" key="10">
    <source>
        <dbReference type="SAM" id="SignalP"/>
    </source>
</evidence>
<protein>
    <recommendedName>
        <fullName evidence="3">glucan endo-1,3-beta-D-glucosidase</fullName>
        <ecNumber evidence="3">3.2.1.39</ecNumber>
    </recommendedName>
    <alternativeName>
        <fullName evidence="7">(1-&gt;3)-beta-glucan endohydrolase</fullName>
    </alternativeName>
    <alternativeName>
        <fullName evidence="8">Beta-1,3-endoglucanase</fullName>
    </alternativeName>
</protein>
<dbReference type="Gene3D" id="3.20.20.80">
    <property type="entry name" value="Glycosidases"/>
    <property type="match status" value="1"/>
</dbReference>
<keyword evidence="12" id="KW-1185">Reference proteome</keyword>
<dbReference type="FunFam" id="3.20.20.80:FF:000005">
    <property type="entry name" value="Glucan endo-1,3-beta-glucosidase 14"/>
    <property type="match status" value="1"/>
</dbReference>
<evidence type="ECO:0000256" key="2">
    <source>
        <dbReference type="ARBA" id="ARBA00008773"/>
    </source>
</evidence>
<dbReference type="GO" id="GO:0005975">
    <property type="term" value="P:carbohydrate metabolic process"/>
    <property type="evidence" value="ECO:0007669"/>
    <property type="project" value="InterPro"/>
</dbReference>
<feature type="chain" id="PRO_5024384932" description="glucan endo-1,3-beta-D-glucosidase" evidence="10">
    <location>
        <begin position="32"/>
        <end position="394"/>
    </location>
</feature>
<dbReference type="OrthoDB" id="77201at2759"/>
<evidence type="ECO:0000256" key="1">
    <source>
        <dbReference type="ARBA" id="ARBA00000382"/>
    </source>
</evidence>
<dbReference type="PANTHER" id="PTHR32227">
    <property type="entry name" value="GLUCAN ENDO-1,3-BETA-GLUCOSIDASE BG1-RELATED-RELATED"/>
    <property type="match status" value="1"/>
</dbReference>
<dbReference type="Proteomes" id="UP000327013">
    <property type="component" value="Chromosome 8"/>
</dbReference>
<accession>A0A5N6RQD0</accession>
<dbReference type="InterPro" id="IPR017853">
    <property type="entry name" value="GH"/>
</dbReference>
<dbReference type="EMBL" id="CM017328">
    <property type="protein sequence ID" value="KAE8123889.1"/>
    <property type="molecule type" value="Genomic_DNA"/>
</dbReference>
<dbReference type="AlphaFoldDB" id="A0A5N6RQD0"/>
<sequence>MAIFNSRVGMIHMFLMFSLYLSDFGFVGVKSLGINYGRVGDNLIPPEKVLDLFTSLKITKIRIYDTNPPVLTAFANSNIELVVTIENELLPRLTDQVQALQWVNTHIKPYFPATRITGIAVGNEIFTQKDNALLVYLVPAMVNIHSALLQLGLDSNIQVSTPNSLDVLEESYPPSAGIFKSNIYSTMIQLLQFLWDTKAPFWINAYPFFAYKYNPNSISLDYVLFNSTTRIIDQETNLQYDNMLYAQVDAVISAVTRMGFGGIDVQVSETGWPSKGDLDEIGATLENAATYNGNLVKRQLKNEGTPRRPNIALEVYLFALFNEDLKPGPTSERNYGLYQPNGTMCYNVGLPALSSNPIGHTSSVIKAANMECQSMVYSMFVSLVIFQVFMRNPY</sequence>
<keyword evidence="6" id="KW-0326">Glycosidase</keyword>
<dbReference type="SUPFAM" id="SSF51445">
    <property type="entry name" value="(Trans)glycosidases"/>
    <property type="match status" value="1"/>
</dbReference>
<evidence type="ECO:0000256" key="3">
    <source>
        <dbReference type="ARBA" id="ARBA00012780"/>
    </source>
</evidence>